<dbReference type="CDD" id="cd04601">
    <property type="entry name" value="CBS_pair_IMPDH"/>
    <property type="match status" value="1"/>
</dbReference>
<gene>
    <name evidence="9" type="ORF">METZ01_LOCUS72479</name>
</gene>
<evidence type="ECO:0000256" key="1">
    <source>
        <dbReference type="ARBA" id="ARBA00005502"/>
    </source>
</evidence>
<dbReference type="SMART" id="SM01240">
    <property type="entry name" value="IMPDH"/>
    <property type="match status" value="1"/>
</dbReference>
<dbReference type="GO" id="GO:0003938">
    <property type="term" value="F:IMP dehydrogenase activity"/>
    <property type="evidence" value="ECO:0007669"/>
    <property type="project" value="InterPro"/>
</dbReference>
<comment type="subunit">
    <text evidence="2">Homotetramer.</text>
</comment>
<dbReference type="SMART" id="SM00116">
    <property type="entry name" value="CBS"/>
    <property type="match status" value="2"/>
</dbReference>
<keyword evidence="7" id="KW-0129">CBS domain</keyword>
<evidence type="ECO:0000256" key="6">
    <source>
        <dbReference type="ARBA" id="ARBA00023002"/>
    </source>
</evidence>
<dbReference type="NCBIfam" id="TIGR01302">
    <property type="entry name" value="IMP_dehydrog"/>
    <property type="match status" value="1"/>
</dbReference>
<evidence type="ECO:0000259" key="8">
    <source>
        <dbReference type="PROSITE" id="PS51371"/>
    </source>
</evidence>
<dbReference type="Pfam" id="PF00478">
    <property type="entry name" value="IMPDH"/>
    <property type="match status" value="1"/>
</dbReference>
<dbReference type="SUPFAM" id="SSF51412">
    <property type="entry name" value="Inosine monophosphate dehydrogenase (IMPDH)"/>
    <property type="match status" value="1"/>
</dbReference>
<keyword evidence="5" id="KW-0630">Potassium</keyword>
<dbReference type="Gene3D" id="3.20.20.70">
    <property type="entry name" value="Aldolase class I"/>
    <property type="match status" value="1"/>
</dbReference>
<sequence length="489" mass="52116">MARNTNFKESFTFDDVLLVPKHSKILPREVDVSTRLTKSIRLNIPILSAAMDTVTESNMAIALAREGGVGVIHKNMSIERQIKEVTKVKRAESGIILDPVTISQDKTLKDAIAIMKHHEISGLPVLDDSDNILGILTERDIRFESNLDQPVSDVMTKELITAEIGTTLESAKDILQKNRIEKLLLMDDEKKLAGMVTVRDILMKEKYPDASLDIHGRLLVAAAVGAADDLDDRVSGLTDAGVDVIVLDSAHGHSQGVLDAVGEVKAKYSDIPLIAGNVATSDGTRALIDAGADSVKVGIGAGASCTTRVVSGIGVPQFTALVDAVEAAAKSDTPVISDGGIRFSGDMAKAMAAGSDCVMLGNLLAGLDESPGEVILHDGRQFKSFRGMGSLGPMREGSADRYFQEGESGIKLVPEGVEGLVPYRGGLSSIIYQLVGGLRASMGYCGAKDIKSFMTEAEFIKISSASYSEGHPHDLRIVKDAPNYQPKDS</sequence>
<dbReference type="SUPFAM" id="SSF54631">
    <property type="entry name" value="CBS-domain pair"/>
    <property type="match status" value="1"/>
</dbReference>
<dbReference type="FunFam" id="3.20.20.70:FF:000003">
    <property type="entry name" value="GMP reductase"/>
    <property type="match status" value="1"/>
</dbReference>
<dbReference type="CDD" id="cd00381">
    <property type="entry name" value="IMPDH"/>
    <property type="match status" value="1"/>
</dbReference>
<dbReference type="HAMAP" id="MF_01964">
    <property type="entry name" value="IMPDH"/>
    <property type="match status" value="1"/>
</dbReference>
<dbReference type="PROSITE" id="PS51371">
    <property type="entry name" value="CBS"/>
    <property type="match status" value="2"/>
</dbReference>
<feature type="domain" description="CBS" evidence="8">
    <location>
        <begin position="155"/>
        <end position="211"/>
    </location>
</feature>
<dbReference type="PANTHER" id="PTHR11911">
    <property type="entry name" value="INOSINE-5-MONOPHOSPHATE DEHYDROGENASE RELATED"/>
    <property type="match status" value="1"/>
</dbReference>
<comment type="similarity">
    <text evidence="1">Belongs to the IMPDH/GMPR family.</text>
</comment>
<dbReference type="InterPro" id="IPR046342">
    <property type="entry name" value="CBS_dom_sf"/>
</dbReference>
<dbReference type="AlphaFoldDB" id="A0A381TU98"/>
<protein>
    <recommendedName>
        <fullName evidence="8">CBS domain-containing protein</fullName>
    </recommendedName>
</protein>
<accession>A0A381TU98</accession>
<dbReference type="Pfam" id="PF00571">
    <property type="entry name" value="CBS"/>
    <property type="match status" value="2"/>
</dbReference>
<dbReference type="GO" id="GO:0046872">
    <property type="term" value="F:metal ion binding"/>
    <property type="evidence" value="ECO:0007669"/>
    <property type="project" value="UniProtKB-KW"/>
</dbReference>
<evidence type="ECO:0000256" key="7">
    <source>
        <dbReference type="ARBA" id="ARBA00023122"/>
    </source>
</evidence>
<dbReference type="InterPro" id="IPR001093">
    <property type="entry name" value="IMP_DH_GMPRt"/>
</dbReference>
<dbReference type="InterPro" id="IPR000644">
    <property type="entry name" value="CBS_dom"/>
</dbReference>
<dbReference type="EMBL" id="UINC01005179">
    <property type="protein sequence ID" value="SVA19625.1"/>
    <property type="molecule type" value="Genomic_DNA"/>
</dbReference>
<proteinExistence type="inferred from homology"/>
<dbReference type="PANTHER" id="PTHR11911:SF111">
    <property type="entry name" value="INOSINE-5'-MONOPHOSPHATE DEHYDROGENASE"/>
    <property type="match status" value="1"/>
</dbReference>
<keyword evidence="6" id="KW-0560">Oxidoreductase</keyword>
<dbReference type="PIRSF" id="PIRSF000130">
    <property type="entry name" value="IMPDH"/>
    <property type="match status" value="1"/>
</dbReference>
<evidence type="ECO:0000313" key="9">
    <source>
        <dbReference type="EMBL" id="SVA19625.1"/>
    </source>
</evidence>
<dbReference type="GO" id="GO:0006183">
    <property type="term" value="P:GTP biosynthetic process"/>
    <property type="evidence" value="ECO:0007669"/>
    <property type="project" value="TreeGrafter"/>
</dbReference>
<name>A0A381TU98_9ZZZZ</name>
<evidence type="ECO:0000256" key="2">
    <source>
        <dbReference type="ARBA" id="ARBA00011881"/>
    </source>
</evidence>
<keyword evidence="3" id="KW-0479">Metal-binding</keyword>
<organism evidence="9">
    <name type="scientific">marine metagenome</name>
    <dbReference type="NCBI Taxonomy" id="408172"/>
    <lineage>
        <taxon>unclassified sequences</taxon>
        <taxon>metagenomes</taxon>
        <taxon>ecological metagenomes</taxon>
    </lineage>
</organism>
<evidence type="ECO:0000256" key="4">
    <source>
        <dbReference type="ARBA" id="ARBA00022737"/>
    </source>
</evidence>
<dbReference type="InterPro" id="IPR005990">
    <property type="entry name" value="IMP_DH"/>
</dbReference>
<feature type="domain" description="CBS" evidence="8">
    <location>
        <begin position="95"/>
        <end position="154"/>
    </location>
</feature>
<evidence type="ECO:0000256" key="3">
    <source>
        <dbReference type="ARBA" id="ARBA00022723"/>
    </source>
</evidence>
<reference evidence="9" key="1">
    <citation type="submission" date="2018-05" db="EMBL/GenBank/DDBJ databases">
        <authorList>
            <person name="Lanie J.A."/>
            <person name="Ng W.-L."/>
            <person name="Kazmierczak K.M."/>
            <person name="Andrzejewski T.M."/>
            <person name="Davidsen T.M."/>
            <person name="Wayne K.J."/>
            <person name="Tettelin H."/>
            <person name="Glass J.I."/>
            <person name="Rusch D."/>
            <person name="Podicherti R."/>
            <person name="Tsui H.-C.T."/>
            <person name="Winkler M.E."/>
        </authorList>
    </citation>
    <scope>NUCLEOTIDE SEQUENCE</scope>
</reference>
<dbReference type="InterPro" id="IPR013785">
    <property type="entry name" value="Aldolase_TIM"/>
</dbReference>
<keyword evidence="4" id="KW-0677">Repeat</keyword>
<evidence type="ECO:0000256" key="5">
    <source>
        <dbReference type="ARBA" id="ARBA00022958"/>
    </source>
</evidence>